<dbReference type="InterPro" id="IPR015854">
    <property type="entry name" value="ABC_transpr_LolD-like"/>
</dbReference>
<dbReference type="EMBL" id="CP036274">
    <property type="protein sequence ID" value="QDU26859.1"/>
    <property type="molecule type" value="Genomic_DNA"/>
</dbReference>
<dbReference type="InterPro" id="IPR017911">
    <property type="entry name" value="MacB-like_ATP-bd"/>
</dbReference>
<dbReference type="PANTHER" id="PTHR24220">
    <property type="entry name" value="IMPORT ATP-BINDING PROTEIN"/>
    <property type="match status" value="1"/>
</dbReference>
<dbReference type="RefSeq" id="WP_145087724.1">
    <property type="nucleotide sequence ID" value="NZ_CP036274.1"/>
</dbReference>
<dbReference type="GO" id="GO:0022857">
    <property type="term" value="F:transmembrane transporter activity"/>
    <property type="evidence" value="ECO:0007669"/>
    <property type="project" value="TreeGrafter"/>
</dbReference>
<dbReference type="Gene3D" id="3.40.50.300">
    <property type="entry name" value="P-loop containing nucleotide triphosphate hydrolases"/>
    <property type="match status" value="1"/>
</dbReference>
<dbReference type="AlphaFoldDB" id="A0A517Y9E9"/>
<evidence type="ECO:0000256" key="5">
    <source>
        <dbReference type="SAM" id="MobiDB-lite"/>
    </source>
</evidence>
<keyword evidence="2" id="KW-0547">Nucleotide-binding</keyword>
<dbReference type="GO" id="GO:0005524">
    <property type="term" value="F:ATP binding"/>
    <property type="evidence" value="ECO:0007669"/>
    <property type="project" value="UniProtKB-KW"/>
</dbReference>
<dbReference type="PANTHER" id="PTHR24220:SF689">
    <property type="entry name" value="LIPOPROTEIN-RELEASING SYSTEM ATP-BINDING PROTEIN LOLD"/>
    <property type="match status" value="1"/>
</dbReference>
<protein>
    <submittedName>
        <fullName evidence="7">P-loop containing nucleoside triphosphate hydrolase</fullName>
        <ecNumber evidence="7">3.6.3.-</ecNumber>
    </submittedName>
</protein>
<dbReference type="FunFam" id="3.40.50.300:FF:000032">
    <property type="entry name" value="Export ABC transporter ATP-binding protein"/>
    <property type="match status" value="1"/>
</dbReference>
<dbReference type="InterPro" id="IPR027417">
    <property type="entry name" value="P-loop_NTPase"/>
</dbReference>
<keyword evidence="3" id="KW-0067">ATP-binding</keyword>
<keyword evidence="7" id="KW-0378">Hydrolase</keyword>
<dbReference type="OrthoDB" id="273392at2"/>
<evidence type="ECO:0000259" key="6">
    <source>
        <dbReference type="PROSITE" id="PS50893"/>
    </source>
</evidence>
<evidence type="ECO:0000313" key="7">
    <source>
        <dbReference type="EMBL" id="QDU26859.1"/>
    </source>
</evidence>
<reference evidence="7 8" key="1">
    <citation type="submission" date="2019-02" db="EMBL/GenBank/DDBJ databases">
        <title>Deep-cultivation of Planctomycetes and their phenomic and genomic characterization uncovers novel biology.</title>
        <authorList>
            <person name="Wiegand S."/>
            <person name="Jogler M."/>
            <person name="Boedeker C."/>
            <person name="Pinto D."/>
            <person name="Vollmers J."/>
            <person name="Rivas-Marin E."/>
            <person name="Kohn T."/>
            <person name="Peeters S.H."/>
            <person name="Heuer A."/>
            <person name="Rast P."/>
            <person name="Oberbeckmann S."/>
            <person name="Bunk B."/>
            <person name="Jeske O."/>
            <person name="Meyerdierks A."/>
            <person name="Storesund J.E."/>
            <person name="Kallscheuer N."/>
            <person name="Luecker S."/>
            <person name="Lage O.M."/>
            <person name="Pohl T."/>
            <person name="Merkel B.J."/>
            <person name="Hornburger P."/>
            <person name="Mueller R.-W."/>
            <person name="Bruemmer F."/>
            <person name="Labrenz M."/>
            <person name="Spormann A.M."/>
            <person name="Op den Camp H."/>
            <person name="Overmann J."/>
            <person name="Amann R."/>
            <person name="Jetten M.S.M."/>
            <person name="Mascher T."/>
            <person name="Medema M.H."/>
            <person name="Devos D.P."/>
            <person name="Kaster A.-K."/>
            <person name="Ovreas L."/>
            <person name="Rohde M."/>
            <person name="Galperin M.Y."/>
            <person name="Jogler C."/>
        </authorList>
    </citation>
    <scope>NUCLEOTIDE SEQUENCE [LARGE SCALE GENOMIC DNA]</scope>
    <source>
        <strain evidence="7 8">ETA_A8</strain>
    </source>
</reference>
<organism evidence="7 8">
    <name type="scientific">Anatilimnocola aggregata</name>
    <dbReference type="NCBI Taxonomy" id="2528021"/>
    <lineage>
        <taxon>Bacteria</taxon>
        <taxon>Pseudomonadati</taxon>
        <taxon>Planctomycetota</taxon>
        <taxon>Planctomycetia</taxon>
        <taxon>Pirellulales</taxon>
        <taxon>Pirellulaceae</taxon>
        <taxon>Anatilimnocola</taxon>
    </lineage>
</organism>
<feature type="region of interest" description="Disordered" evidence="5">
    <location>
        <begin position="1"/>
        <end position="20"/>
    </location>
</feature>
<accession>A0A517Y9E9</accession>
<dbReference type="Pfam" id="PF00005">
    <property type="entry name" value="ABC_tran"/>
    <property type="match status" value="1"/>
</dbReference>
<dbReference type="SUPFAM" id="SSF52540">
    <property type="entry name" value="P-loop containing nucleoside triphosphate hydrolases"/>
    <property type="match status" value="1"/>
</dbReference>
<dbReference type="GO" id="GO:0098796">
    <property type="term" value="C:membrane protein complex"/>
    <property type="evidence" value="ECO:0007669"/>
    <property type="project" value="UniProtKB-ARBA"/>
</dbReference>
<dbReference type="GO" id="GO:0016887">
    <property type="term" value="F:ATP hydrolysis activity"/>
    <property type="evidence" value="ECO:0007669"/>
    <property type="project" value="InterPro"/>
</dbReference>
<evidence type="ECO:0000256" key="3">
    <source>
        <dbReference type="ARBA" id="ARBA00022840"/>
    </source>
</evidence>
<dbReference type="KEGG" id="aagg:ETAA8_19430"/>
<dbReference type="CDD" id="cd03255">
    <property type="entry name" value="ABC_MJ0796_LolCDE_FtsE"/>
    <property type="match status" value="1"/>
</dbReference>
<feature type="domain" description="ABC transporter" evidence="6">
    <location>
        <begin position="26"/>
        <end position="251"/>
    </location>
</feature>
<evidence type="ECO:0000313" key="8">
    <source>
        <dbReference type="Proteomes" id="UP000315017"/>
    </source>
</evidence>
<proteinExistence type="inferred from homology"/>
<dbReference type="GO" id="GO:0005886">
    <property type="term" value="C:plasma membrane"/>
    <property type="evidence" value="ECO:0007669"/>
    <property type="project" value="TreeGrafter"/>
</dbReference>
<sequence length="251" mass="27604">MSTATPPLQRTKPAPKPPATAKTAVLAAKQVKKSYFKGKLEVPVLRGVDFAVQPGEFVAIIGQSGSGKSTLLHLLGTLDAPSAGEITFEGNRIDNLPTASRDVLRNKYFGMIFQFYHLLPELSMLENVLAPLMISDGIWKYLCNRGKYSARAKELLDMVGLSHRLTHKPKELSGGEMQRTAIARALMSQPKVLLADEPTGNLDQQTGEEILSLLKKLNEEQGLSIIMVTHDQAIARQAHRIVRLVEGRVQE</sequence>
<comment type="similarity">
    <text evidence="4">Belongs to the ABC transporter superfamily. Macrolide exporter (TC 3.A.1.122) family.</text>
</comment>
<evidence type="ECO:0000256" key="2">
    <source>
        <dbReference type="ARBA" id="ARBA00022741"/>
    </source>
</evidence>
<dbReference type="InterPro" id="IPR003439">
    <property type="entry name" value="ABC_transporter-like_ATP-bd"/>
</dbReference>
<evidence type="ECO:0000256" key="1">
    <source>
        <dbReference type="ARBA" id="ARBA00022448"/>
    </source>
</evidence>
<name>A0A517Y9E9_9BACT</name>
<dbReference type="SMART" id="SM00382">
    <property type="entry name" value="AAA"/>
    <property type="match status" value="1"/>
</dbReference>
<dbReference type="PROSITE" id="PS50893">
    <property type="entry name" value="ABC_TRANSPORTER_2"/>
    <property type="match status" value="1"/>
</dbReference>
<evidence type="ECO:0000256" key="4">
    <source>
        <dbReference type="ARBA" id="ARBA00038388"/>
    </source>
</evidence>
<keyword evidence="1" id="KW-0813">Transport</keyword>
<dbReference type="Proteomes" id="UP000315017">
    <property type="component" value="Chromosome"/>
</dbReference>
<dbReference type="EC" id="3.6.3.-" evidence="7"/>
<gene>
    <name evidence="7" type="ORF">ETAA8_19430</name>
</gene>
<keyword evidence="8" id="KW-1185">Reference proteome</keyword>
<dbReference type="InterPro" id="IPR003593">
    <property type="entry name" value="AAA+_ATPase"/>
</dbReference>